<name>A0A484KT20_9ASTE</name>
<organism evidence="1 2">
    <name type="scientific">Cuscuta campestris</name>
    <dbReference type="NCBI Taxonomy" id="132261"/>
    <lineage>
        <taxon>Eukaryota</taxon>
        <taxon>Viridiplantae</taxon>
        <taxon>Streptophyta</taxon>
        <taxon>Embryophyta</taxon>
        <taxon>Tracheophyta</taxon>
        <taxon>Spermatophyta</taxon>
        <taxon>Magnoliopsida</taxon>
        <taxon>eudicotyledons</taxon>
        <taxon>Gunneridae</taxon>
        <taxon>Pentapetalae</taxon>
        <taxon>asterids</taxon>
        <taxon>lamiids</taxon>
        <taxon>Solanales</taxon>
        <taxon>Convolvulaceae</taxon>
        <taxon>Cuscuteae</taxon>
        <taxon>Cuscuta</taxon>
        <taxon>Cuscuta subgen. Grammica</taxon>
        <taxon>Cuscuta sect. Cleistogrammica</taxon>
    </lineage>
</organism>
<dbReference type="AlphaFoldDB" id="A0A484KT20"/>
<accession>A0A484KT20</accession>
<keyword evidence="2" id="KW-1185">Reference proteome</keyword>
<sequence>MSRLGHTFLPCRSGQRVGSAHRAQCYDFFYLATMDNESAMHLISMDADSFTLPYSEQRVGVAFRDKWRRLPYFTVLRTASWRCSPDSKEDGVPPWRIMVLLPLHLEFLSAREVGDS</sequence>
<dbReference type="EMBL" id="OOIL02000537">
    <property type="protein sequence ID" value="VFQ66277.1"/>
    <property type="molecule type" value="Genomic_DNA"/>
</dbReference>
<proteinExistence type="predicted"/>
<reference evidence="1 2" key="1">
    <citation type="submission" date="2018-04" db="EMBL/GenBank/DDBJ databases">
        <authorList>
            <person name="Vogel A."/>
        </authorList>
    </citation>
    <scope>NUCLEOTIDE SEQUENCE [LARGE SCALE GENOMIC DNA]</scope>
</reference>
<dbReference type="Proteomes" id="UP000595140">
    <property type="component" value="Unassembled WGS sequence"/>
</dbReference>
<gene>
    <name evidence="1" type="ORF">CCAM_LOCUS8053</name>
</gene>
<protein>
    <submittedName>
        <fullName evidence="1">Uncharacterized protein</fullName>
    </submittedName>
</protein>
<evidence type="ECO:0000313" key="1">
    <source>
        <dbReference type="EMBL" id="VFQ66277.1"/>
    </source>
</evidence>
<evidence type="ECO:0000313" key="2">
    <source>
        <dbReference type="Proteomes" id="UP000595140"/>
    </source>
</evidence>